<feature type="transmembrane region" description="Helical" evidence="1">
    <location>
        <begin position="346"/>
        <end position="367"/>
    </location>
</feature>
<comment type="caution">
    <text evidence="2">The sequence shown here is derived from an EMBL/GenBank/DDBJ whole genome shotgun (WGS) entry which is preliminary data.</text>
</comment>
<keyword evidence="1" id="KW-1133">Transmembrane helix</keyword>
<dbReference type="EMBL" id="JARKIF010000002">
    <property type="protein sequence ID" value="KAJ7646986.1"/>
    <property type="molecule type" value="Genomic_DNA"/>
</dbReference>
<protein>
    <recommendedName>
        <fullName evidence="4">Transmembrane protein</fullName>
    </recommendedName>
</protein>
<name>A0AAD7FYY2_9AGAR</name>
<sequence>MAFCTISSHPHVWGVSIESQDPNSKKIKLLGAYVVINGTIVALFFALWIHCLIPDLGNSNLIGDNLTGSVTNCDLITFSTNVVTVNLEQLTLSLLWYPEDYGPCNNDTCRASAGDIVEIFLDPTLLAGPTATNSSNLNPGDPAFLLDVVSFCDFRKAAPLYWNDLPVFQSDLRLMPWIINMQAPPDSDNDVFTSTAINYPFDECVCIFFDTLNKVDSPRYHALVNVSARQANSIGSLRTQLVIGPLIPGFEVGTQKLSAESDPNYVRSITLKRSFPLKVYVVLVSVCIALVAVILFVISLDFWLWGKKHPNEVLVLPIATTFAFTQLRQALPAVPTTTGIRLDYDVNLACFGLLAVSTILSTFAIIFGSKGDRRGWTLYRLLGKIQNEQPLS</sequence>
<feature type="transmembrane region" description="Helical" evidence="1">
    <location>
        <begin position="30"/>
        <end position="53"/>
    </location>
</feature>
<dbReference type="Proteomes" id="UP001221142">
    <property type="component" value="Unassembled WGS sequence"/>
</dbReference>
<accession>A0AAD7FYY2</accession>
<proteinExistence type="predicted"/>
<feature type="transmembrane region" description="Helical" evidence="1">
    <location>
        <begin position="279"/>
        <end position="305"/>
    </location>
</feature>
<evidence type="ECO:0000313" key="2">
    <source>
        <dbReference type="EMBL" id="KAJ7646986.1"/>
    </source>
</evidence>
<evidence type="ECO:0008006" key="4">
    <source>
        <dbReference type="Google" id="ProtNLM"/>
    </source>
</evidence>
<evidence type="ECO:0000313" key="3">
    <source>
        <dbReference type="Proteomes" id="UP001221142"/>
    </source>
</evidence>
<organism evidence="2 3">
    <name type="scientific">Roridomyces roridus</name>
    <dbReference type="NCBI Taxonomy" id="1738132"/>
    <lineage>
        <taxon>Eukaryota</taxon>
        <taxon>Fungi</taxon>
        <taxon>Dikarya</taxon>
        <taxon>Basidiomycota</taxon>
        <taxon>Agaricomycotina</taxon>
        <taxon>Agaricomycetes</taxon>
        <taxon>Agaricomycetidae</taxon>
        <taxon>Agaricales</taxon>
        <taxon>Marasmiineae</taxon>
        <taxon>Mycenaceae</taxon>
        <taxon>Roridomyces</taxon>
    </lineage>
</organism>
<reference evidence="2" key="1">
    <citation type="submission" date="2023-03" db="EMBL/GenBank/DDBJ databases">
        <title>Massive genome expansion in bonnet fungi (Mycena s.s.) driven by repeated elements and novel gene families across ecological guilds.</title>
        <authorList>
            <consortium name="Lawrence Berkeley National Laboratory"/>
            <person name="Harder C.B."/>
            <person name="Miyauchi S."/>
            <person name="Viragh M."/>
            <person name="Kuo A."/>
            <person name="Thoen E."/>
            <person name="Andreopoulos B."/>
            <person name="Lu D."/>
            <person name="Skrede I."/>
            <person name="Drula E."/>
            <person name="Henrissat B."/>
            <person name="Morin E."/>
            <person name="Kohler A."/>
            <person name="Barry K."/>
            <person name="LaButti K."/>
            <person name="Morin E."/>
            <person name="Salamov A."/>
            <person name="Lipzen A."/>
            <person name="Mereny Z."/>
            <person name="Hegedus B."/>
            <person name="Baldrian P."/>
            <person name="Stursova M."/>
            <person name="Weitz H."/>
            <person name="Taylor A."/>
            <person name="Grigoriev I.V."/>
            <person name="Nagy L.G."/>
            <person name="Martin F."/>
            <person name="Kauserud H."/>
        </authorList>
    </citation>
    <scope>NUCLEOTIDE SEQUENCE</scope>
    <source>
        <strain evidence="2">9284</strain>
    </source>
</reference>
<gene>
    <name evidence="2" type="ORF">FB45DRAFT_1051561</name>
</gene>
<evidence type="ECO:0000256" key="1">
    <source>
        <dbReference type="SAM" id="Phobius"/>
    </source>
</evidence>
<keyword evidence="3" id="KW-1185">Reference proteome</keyword>
<keyword evidence="1" id="KW-0472">Membrane</keyword>
<dbReference type="AlphaFoldDB" id="A0AAD7FYY2"/>
<keyword evidence="1" id="KW-0812">Transmembrane</keyword>